<dbReference type="eggNOG" id="COG0494">
    <property type="taxonomic scope" value="Bacteria"/>
</dbReference>
<evidence type="ECO:0000313" key="9">
    <source>
        <dbReference type="EMBL" id="EPD98468.1"/>
    </source>
</evidence>
<dbReference type="Pfam" id="PF00293">
    <property type="entry name" value="NUDIX"/>
    <property type="match status" value="1"/>
</dbReference>
<dbReference type="AlphaFoldDB" id="S3BAY2"/>
<comment type="similarity">
    <text evidence="3">Belongs to the Nudix hydrolase family. NudK subfamily.</text>
</comment>
<dbReference type="PATRIC" id="fig|1203554.3.peg.1844"/>
<dbReference type="SUPFAM" id="SSF55811">
    <property type="entry name" value="Nudix"/>
    <property type="match status" value="1"/>
</dbReference>
<comment type="cofactor">
    <cofactor evidence="2">
        <name>Mg(2+)</name>
        <dbReference type="ChEBI" id="CHEBI:18420"/>
    </cofactor>
</comment>
<protein>
    <recommendedName>
        <fullName evidence="4">GDP-mannose pyrophosphatase</fullName>
    </recommendedName>
    <alternativeName>
        <fullName evidence="6">GDP-mannose hydrolase</fullName>
    </alternativeName>
    <alternativeName>
        <fullName evidence="7">GDPMK</fullName>
    </alternativeName>
</protein>
<dbReference type="Gene3D" id="3.90.79.10">
    <property type="entry name" value="Nucleoside Triphosphate Pyrophosphohydrolase"/>
    <property type="match status" value="1"/>
</dbReference>
<dbReference type="CDD" id="cd24159">
    <property type="entry name" value="NUDIX_ADPRase_NudF"/>
    <property type="match status" value="1"/>
</dbReference>
<accession>S3BAY2</accession>
<keyword evidence="5" id="KW-0378">Hydrolase</keyword>
<dbReference type="EMBL" id="ATCF01000024">
    <property type="protein sequence ID" value="EPD98468.1"/>
    <property type="molecule type" value="Genomic_DNA"/>
</dbReference>
<dbReference type="InterPro" id="IPR020084">
    <property type="entry name" value="NUDIX_hydrolase_CS"/>
</dbReference>
<reference evidence="9 10" key="1">
    <citation type="submission" date="2013-04" db="EMBL/GenBank/DDBJ databases">
        <title>The Genome Sequence of Sutterella wadsworthensis HGA0223.</title>
        <authorList>
            <consortium name="The Broad Institute Genomics Platform"/>
            <person name="Earl A."/>
            <person name="Ward D."/>
            <person name="Feldgarden M."/>
            <person name="Gevers D."/>
            <person name="Schmidt T.M."/>
            <person name="Dover J."/>
            <person name="Dai D."/>
            <person name="Walker B."/>
            <person name="Young S."/>
            <person name="Zeng Q."/>
            <person name="Gargeya S."/>
            <person name="Fitzgerald M."/>
            <person name="Haas B."/>
            <person name="Abouelleil A."/>
            <person name="Allen A.W."/>
            <person name="Alvarado L."/>
            <person name="Arachchi H.M."/>
            <person name="Berlin A.M."/>
            <person name="Chapman S.B."/>
            <person name="Gainer-Dewar J."/>
            <person name="Goldberg J."/>
            <person name="Griggs A."/>
            <person name="Gujja S."/>
            <person name="Hansen M."/>
            <person name="Howarth C."/>
            <person name="Imamovic A."/>
            <person name="Ireland A."/>
            <person name="Larimer J."/>
            <person name="McCowan C."/>
            <person name="Murphy C."/>
            <person name="Pearson M."/>
            <person name="Poon T.W."/>
            <person name="Priest M."/>
            <person name="Roberts A."/>
            <person name="Saif S."/>
            <person name="Shea T."/>
            <person name="Sisk P."/>
            <person name="Sykes S."/>
            <person name="Wortman J."/>
            <person name="Nusbaum C."/>
            <person name="Birren B."/>
        </authorList>
    </citation>
    <scope>NUCLEOTIDE SEQUENCE [LARGE SCALE GENOMIC DNA]</scope>
    <source>
        <strain evidence="9 10">HGA0223</strain>
    </source>
</reference>
<dbReference type="PANTHER" id="PTHR11839:SF18">
    <property type="entry name" value="NUDIX HYDROLASE DOMAIN-CONTAINING PROTEIN"/>
    <property type="match status" value="1"/>
</dbReference>
<dbReference type="PROSITE" id="PS51462">
    <property type="entry name" value="NUDIX"/>
    <property type="match status" value="1"/>
</dbReference>
<evidence type="ECO:0000256" key="3">
    <source>
        <dbReference type="ARBA" id="ARBA00007275"/>
    </source>
</evidence>
<organism evidence="9 10">
    <name type="scientific">Sutterella wadsworthensis HGA0223</name>
    <dbReference type="NCBI Taxonomy" id="1203554"/>
    <lineage>
        <taxon>Bacteria</taxon>
        <taxon>Pseudomonadati</taxon>
        <taxon>Pseudomonadota</taxon>
        <taxon>Betaproteobacteria</taxon>
        <taxon>Burkholderiales</taxon>
        <taxon>Sutterellaceae</taxon>
        <taxon>Sutterella</taxon>
    </lineage>
</organism>
<evidence type="ECO:0000256" key="4">
    <source>
        <dbReference type="ARBA" id="ARBA00016377"/>
    </source>
</evidence>
<name>S3BAY2_9BURK</name>
<dbReference type="PANTHER" id="PTHR11839">
    <property type="entry name" value="UDP/ADP-SUGAR PYROPHOSPHATASE"/>
    <property type="match status" value="1"/>
</dbReference>
<comment type="catalytic activity">
    <reaction evidence="1">
        <text>GDP-alpha-D-mannose + H2O = alpha-D-mannose 1-phosphate + GMP + 2 H(+)</text>
        <dbReference type="Rhea" id="RHEA:27978"/>
        <dbReference type="ChEBI" id="CHEBI:15377"/>
        <dbReference type="ChEBI" id="CHEBI:15378"/>
        <dbReference type="ChEBI" id="CHEBI:57527"/>
        <dbReference type="ChEBI" id="CHEBI:58115"/>
        <dbReference type="ChEBI" id="CHEBI:58409"/>
    </reaction>
</comment>
<keyword evidence="10" id="KW-1185">Reference proteome</keyword>
<feature type="domain" description="Nudix hydrolase" evidence="8">
    <location>
        <begin position="57"/>
        <end position="196"/>
    </location>
</feature>
<evidence type="ECO:0000256" key="1">
    <source>
        <dbReference type="ARBA" id="ARBA00000847"/>
    </source>
</evidence>
<dbReference type="InterPro" id="IPR015797">
    <property type="entry name" value="NUDIX_hydrolase-like_dom_sf"/>
</dbReference>
<dbReference type="GO" id="GO:0005829">
    <property type="term" value="C:cytosol"/>
    <property type="evidence" value="ECO:0007669"/>
    <property type="project" value="TreeGrafter"/>
</dbReference>
<evidence type="ECO:0000256" key="6">
    <source>
        <dbReference type="ARBA" id="ARBA00032162"/>
    </source>
</evidence>
<comment type="caution">
    <text evidence="9">The sequence shown here is derived from an EMBL/GenBank/DDBJ whole genome shotgun (WGS) entry which is preliminary data.</text>
</comment>
<evidence type="ECO:0000259" key="8">
    <source>
        <dbReference type="PROSITE" id="PS51462"/>
    </source>
</evidence>
<evidence type="ECO:0000256" key="5">
    <source>
        <dbReference type="ARBA" id="ARBA00022801"/>
    </source>
</evidence>
<dbReference type="RefSeq" id="WP_016474932.1">
    <property type="nucleotide sequence ID" value="NZ_KE150480.1"/>
</dbReference>
<dbReference type="InterPro" id="IPR000086">
    <property type="entry name" value="NUDIX_hydrolase_dom"/>
</dbReference>
<dbReference type="Proteomes" id="UP000014400">
    <property type="component" value="Unassembled WGS sequence"/>
</dbReference>
<dbReference type="PROSITE" id="PS00893">
    <property type="entry name" value="NUDIX_BOX"/>
    <property type="match status" value="1"/>
</dbReference>
<dbReference type="GO" id="GO:0019693">
    <property type="term" value="P:ribose phosphate metabolic process"/>
    <property type="evidence" value="ECO:0007669"/>
    <property type="project" value="TreeGrafter"/>
</dbReference>
<dbReference type="STRING" id="1203554.HMPREF1476_01761"/>
<evidence type="ECO:0000256" key="7">
    <source>
        <dbReference type="ARBA" id="ARBA00032272"/>
    </source>
</evidence>
<dbReference type="HOGENOM" id="CLU_062658_5_0_4"/>
<evidence type="ECO:0000256" key="2">
    <source>
        <dbReference type="ARBA" id="ARBA00001946"/>
    </source>
</evidence>
<dbReference type="GO" id="GO:0016787">
    <property type="term" value="F:hydrolase activity"/>
    <property type="evidence" value="ECO:0007669"/>
    <property type="project" value="UniProtKB-KW"/>
</dbReference>
<sequence length="201" mass="22884">MSRIPLIQLPAPRAERPNDPLEEKTFKEEVLFNSSFVKMVRDDIKLPDGGLSKRLYLTHGGACAMVALGDDGTILLERQWRHPLKRSFWELPAGKIDPNEEEIACAKRELIEECGVQAQEWTKLGVINNAIGYSNEHIAIYLARGLTEVEQKLDEGEFLEVYRVPFGEAWEMAVDGRITDVKTISGIFWLKAWFERNGLEP</sequence>
<evidence type="ECO:0000313" key="10">
    <source>
        <dbReference type="Proteomes" id="UP000014400"/>
    </source>
</evidence>
<dbReference type="GO" id="GO:0006753">
    <property type="term" value="P:nucleoside phosphate metabolic process"/>
    <property type="evidence" value="ECO:0007669"/>
    <property type="project" value="TreeGrafter"/>
</dbReference>
<gene>
    <name evidence="9" type="ORF">HMPREF1476_01761</name>
</gene>
<proteinExistence type="inferred from homology"/>